<name>A0A3A2Z2A9_9EURO</name>
<reference evidence="2" key="1">
    <citation type="submission" date="2017-02" db="EMBL/GenBank/DDBJ databases">
        <authorList>
            <person name="Tafer H."/>
            <person name="Lopandic K."/>
        </authorList>
    </citation>
    <scope>NUCLEOTIDE SEQUENCE [LARGE SCALE GENOMIC DNA]</scope>
    <source>
        <strain evidence="2">CBS 366.77</strain>
    </source>
</reference>
<dbReference type="EMBL" id="MVGC01002238">
    <property type="protein sequence ID" value="RJE16900.1"/>
    <property type="molecule type" value="Genomic_DNA"/>
</dbReference>
<feature type="non-terminal residue" evidence="1">
    <location>
        <position position="112"/>
    </location>
</feature>
<evidence type="ECO:0000313" key="1">
    <source>
        <dbReference type="EMBL" id="RJE16900.1"/>
    </source>
</evidence>
<dbReference type="Proteomes" id="UP000266188">
    <property type="component" value="Unassembled WGS sequence"/>
</dbReference>
<dbReference type="OrthoDB" id="1735038at2759"/>
<sequence>MGVYYDQDYRGMIANGYANCVKYIQAALEYIDGQLASNETAAKIKQLFFGVGAETNSNGDFTVALAGIYGFFKAYGTKGPPGSLHDFCGYLETGPQTDSKAGPDGLAPAYGK</sequence>
<evidence type="ECO:0000313" key="2">
    <source>
        <dbReference type="Proteomes" id="UP000266188"/>
    </source>
</evidence>
<protein>
    <submittedName>
        <fullName evidence="1">Serine peptidase, family S28</fullName>
    </submittedName>
</protein>
<proteinExistence type="predicted"/>
<keyword evidence="2" id="KW-1185">Reference proteome</keyword>
<organism evidence="1 2">
    <name type="scientific">Aspergillus sclerotialis</name>
    <dbReference type="NCBI Taxonomy" id="2070753"/>
    <lineage>
        <taxon>Eukaryota</taxon>
        <taxon>Fungi</taxon>
        <taxon>Dikarya</taxon>
        <taxon>Ascomycota</taxon>
        <taxon>Pezizomycotina</taxon>
        <taxon>Eurotiomycetes</taxon>
        <taxon>Eurotiomycetidae</taxon>
        <taxon>Eurotiales</taxon>
        <taxon>Aspergillaceae</taxon>
        <taxon>Aspergillus</taxon>
        <taxon>Aspergillus subgen. Polypaecilum</taxon>
    </lineage>
</organism>
<accession>A0A3A2Z2A9</accession>
<gene>
    <name evidence="1" type="ORF">PHISCL_10763</name>
</gene>
<dbReference type="AlphaFoldDB" id="A0A3A2Z2A9"/>
<comment type="caution">
    <text evidence="1">The sequence shown here is derived from an EMBL/GenBank/DDBJ whole genome shotgun (WGS) entry which is preliminary data.</text>
</comment>